<dbReference type="Pfam" id="PF14594">
    <property type="entry name" value="Sipho_Gp37"/>
    <property type="match status" value="1"/>
</dbReference>
<evidence type="ECO:0000313" key="3">
    <source>
        <dbReference type="Proteomes" id="UP000234560"/>
    </source>
</evidence>
<sequence length="539" mass="60659">MSELDDVYTRVEAERKRIEEKFSEDAVIRLWDGNWSFLGYLSDVFEYDFEFILNDTGSAEVTLPVDGQMGRLLMDYTQWPTKSLYITFDKDGARWSGRVQACETEVNYRGDRVVRLTALHDYQKLKELLVWANPFLPPQVQFPKAWYLFGPSRWALATTLFCQLYRKNNALWRLPDDPMHVNQWGDFDMSTWSEVVKPVDFATDNSLTCLASSRFKTFHETAAPILNDAELAVECRRYLPGDPDPIPGKELREGCLVFEFVDKSGWGKQTAVGGAISQGFTRAIRRLRSDGLTEYEDVVPRVDFPDKYRKPGFLGSVPEAPWVVLEHGDYTGIESTSFTYIPPGATMIVSGGSSMPGVNETIKAGITTAIGFLGSLLMGQSQLGAAAAEVLEPLYSDVFMAFFAANLRDRRAQHGWDYPFEVWADGADQSYTLSTLSSTREKKWDTRERISVSVKMNNGCPYFVGPVGYGDFFIGDRVGVHPLGAPEDALYVEQVRELKFSSGKGWEVTVGAREHKSGLSYLANAFEKRTSALKQLGVW</sequence>
<name>A0AAF1BXE3_9CORY</name>
<evidence type="ECO:0000313" key="2">
    <source>
        <dbReference type="EMBL" id="WOT03367.1"/>
    </source>
</evidence>
<accession>A0AAF1BXE3</accession>
<dbReference type="AlphaFoldDB" id="A0AAF1BXE3"/>
<dbReference type="EMBL" id="CP136958">
    <property type="protein sequence ID" value="WOT03367.1"/>
    <property type="molecule type" value="Genomic_DNA"/>
</dbReference>
<reference evidence="2" key="2">
    <citation type="submission" date="2023-10" db="EMBL/GenBank/DDBJ databases">
        <authorList>
            <person name="Choi B."/>
        </authorList>
    </citation>
    <scope>NUCLEOTIDE SEQUENCE</scope>
    <source>
        <strain evidence="2">UMB0763</strain>
    </source>
</reference>
<proteinExistence type="predicted"/>
<gene>
    <name evidence="2" type="ORF">CYJ47_06335</name>
</gene>
<protein>
    <submittedName>
        <fullName evidence="2">Phage tail protein</fullName>
    </submittedName>
</protein>
<dbReference type="RefSeq" id="WP_101678993.1">
    <property type="nucleotide sequence ID" value="NZ_CP136958.1"/>
</dbReference>
<dbReference type="Proteomes" id="UP000234560">
    <property type="component" value="Chromosome"/>
</dbReference>
<feature type="domain" description="Gp28/Gp37-like" evidence="1">
    <location>
        <begin position="28"/>
        <end position="511"/>
    </location>
</feature>
<dbReference type="KEGG" id="cpyr:CYJ47_06335"/>
<organism evidence="2 3">
    <name type="scientific">Corynebacterium pyruviciproducens</name>
    <dbReference type="NCBI Taxonomy" id="598660"/>
    <lineage>
        <taxon>Bacteria</taxon>
        <taxon>Bacillati</taxon>
        <taxon>Actinomycetota</taxon>
        <taxon>Actinomycetes</taxon>
        <taxon>Mycobacteriales</taxon>
        <taxon>Corynebacteriaceae</taxon>
        <taxon>Corynebacterium</taxon>
    </lineage>
</organism>
<dbReference type="InterPro" id="IPR029432">
    <property type="entry name" value="Gp28/Gp37-like_dom"/>
</dbReference>
<reference evidence="2" key="1">
    <citation type="submission" date="2017-12" db="EMBL/GenBank/DDBJ databases">
        <authorList>
            <person name="Thomas-White K."/>
            <person name="Wolfe A.J."/>
        </authorList>
    </citation>
    <scope>NUCLEOTIDE SEQUENCE</scope>
    <source>
        <strain evidence="2">UMB0763</strain>
    </source>
</reference>
<evidence type="ECO:0000259" key="1">
    <source>
        <dbReference type="Pfam" id="PF14594"/>
    </source>
</evidence>